<evidence type="ECO:0000313" key="2">
    <source>
        <dbReference type="EMBL" id="ANB72400.1"/>
    </source>
</evidence>
<evidence type="ECO:0000313" key="3">
    <source>
        <dbReference type="Proteomes" id="UP000076852"/>
    </source>
</evidence>
<keyword evidence="3" id="KW-1185">Reference proteome</keyword>
<feature type="compositionally biased region" description="Polar residues" evidence="1">
    <location>
        <begin position="104"/>
        <end position="119"/>
    </location>
</feature>
<evidence type="ECO:0000256" key="1">
    <source>
        <dbReference type="SAM" id="MobiDB-lite"/>
    </source>
</evidence>
<dbReference type="Proteomes" id="UP000076852">
    <property type="component" value="Chromosome 1"/>
</dbReference>
<feature type="region of interest" description="Disordered" evidence="1">
    <location>
        <begin position="98"/>
        <end position="119"/>
    </location>
</feature>
<dbReference type="EMBL" id="CP014578">
    <property type="protein sequence ID" value="ANB72400.1"/>
    <property type="molecule type" value="Genomic_DNA"/>
</dbReference>
<organism evidence="2 3">
    <name type="scientific">Paraburkholderia phytofirmans OLGA172</name>
    <dbReference type="NCBI Taxonomy" id="1417228"/>
    <lineage>
        <taxon>Bacteria</taxon>
        <taxon>Pseudomonadati</taxon>
        <taxon>Pseudomonadota</taxon>
        <taxon>Betaproteobacteria</taxon>
        <taxon>Burkholderiales</taxon>
        <taxon>Burkholderiaceae</taxon>
        <taxon>Paraburkholderia</taxon>
    </lineage>
</organism>
<protein>
    <submittedName>
        <fullName evidence="2">Uncharacterized protein</fullName>
    </submittedName>
</protein>
<sequence length="119" mass="12550">MAHTLTAQEGDDPSQVASLLAADPGEIGRFIGDGAYAGAPTYQTVAQHSAAAQIVIPPRSTAVRGCRHAPLMPSKPKRPSAWRCSTACWLPHARSPSAVRFKQHSPQGNGHVQSNLASM</sequence>
<dbReference type="AlphaFoldDB" id="A0A160FJ96"/>
<proteinExistence type="predicted"/>
<accession>A0A160FJ96</accession>
<reference evidence="2 3" key="1">
    <citation type="journal article" date="2016" name="Gene">
        <title>PacBio SMRT assembly of a complex multi-replicon genome reveals chlorocatechol degradative operon in a region of genome plasticity.</title>
        <authorList>
            <person name="Ricker N."/>
            <person name="Shen S.Y."/>
            <person name="Goordial J."/>
            <person name="Jin S."/>
            <person name="Fulthorpe R.R."/>
        </authorList>
    </citation>
    <scope>NUCLEOTIDE SEQUENCE [LARGE SCALE GENOMIC DNA]</scope>
    <source>
        <strain evidence="2 3">OLGA172</strain>
    </source>
</reference>
<gene>
    <name evidence="2" type="ORF">AYM40_08530</name>
</gene>
<name>A0A160FJ96_9BURK</name>
<dbReference type="KEGG" id="buz:AYM40_08530"/>